<dbReference type="GO" id="GO:0005829">
    <property type="term" value="C:cytosol"/>
    <property type="evidence" value="ECO:0007669"/>
    <property type="project" value="TreeGrafter"/>
</dbReference>
<dbReference type="Pfam" id="PF08282">
    <property type="entry name" value="Hydrolase_3"/>
    <property type="match status" value="1"/>
</dbReference>
<sequence length="273" mass="31088">MKLSQVKLVVSDMDGTLLNNQGEVSQNFFNIFEALKKENIHFVAASGRQYFSITEKLNGIANDITIIAENGAITKQQGKDLLLIKIPKEEIKDLILLLRSFDDIEIVLCGKKSAYIETKNESFINFFKEFYSKYKQVEDLTSIENDDFLKIAVYCKHGSEEQLYPHVKHLEADYKVKVSGQVWLDISHQNANKGFALSQLQNNLGITTEETMVFGDYNNDLEMMERSYYSYAMENAHPNVKKAARFITKSNNEAGVEMVLASLLEKIKLSKQG</sequence>
<dbReference type="CDD" id="cd07518">
    <property type="entry name" value="HAD_YbiV-Like"/>
    <property type="match status" value="1"/>
</dbReference>
<organism evidence="1 2">
    <name type="scientific">Mesoflavibacter zeaxanthinifaciens subsp. sabulilitoris</name>
    <dbReference type="NCBI Taxonomy" id="1520893"/>
    <lineage>
        <taxon>Bacteria</taxon>
        <taxon>Pseudomonadati</taxon>
        <taxon>Bacteroidota</taxon>
        <taxon>Flavobacteriia</taxon>
        <taxon>Flavobacteriales</taxon>
        <taxon>Flavobacteriaceae</taxon>
        <taxon>Mesoflavibacter</taxon>
    </lineage>
</organism>
<dbReference type="InterPro" id="IPR006379">
    <property type="entry name" value="HAD-SF_hydro_IIB"/>
</dbReference>
<dbReference type="NCBIfam" id="TIGR01484">
    <property type="entry name" value="HAD-SF-IIB"/>
    <property type="match status" value="1"/>
</dbReference>
<dbReference type="SFLD" id="SFLDG01140">
    <property type="entry name" value="C2.B:_Phosphomannomutase_and_P"/>
    <property type="match status" value="1"/>
</dbReference>
<gene>
    <name evidence="1" type="ORF">C7H61_10660</name>
</gene>
<dbReference type="GO" id="GO:0000287">
    <property type="term" value="F:magnesium ion binding"/>
    <property type="evidence" value="ECO:0007669"/>
    <property type="project" value="TreeGrafter"/>
</dbReference>
<dbReference type="Proteomes" id="UP000238430">
    <property type="component" value="Unassembled WGS sequence"/>
</dbReference>
<dbReference type="InterPro" id="IPR023214">
    <property type="entry name" value="HAD_sf"/>
</dbReference>
<accession>A0A2T1NBD7</accession>
<dbReference type="InterPro" id="IPR000150">
    <property type="entry name" value="Cof"/>
</dbReference>
<dbReference type="SFLD" id="SFLDG01144">
    <property type="entry name" value="C2.B.4:_PGP_Like"/>
    <property type="match status" value="1"/>
</dbReference>
<dbReference type="Gene3D" id="3.30.1240.10">
    <property type="match status" value="1"/>
</dbReference>
<dbReference type="PANTHER" id="PTHR10000:SF8">
    <property type="entry name" value="HAD SUPERFAMILY HYDROLASE-LIKE, TYPE 3"/>
    <property type="match status" value="1"/>
</dbReference>
<keyword evidence="2" id="KW-1185">Reference proteome</keyword>
<dbReference type="SFLD" id="SFLDS00003">
    <property type="entry name" value="Haloacid_Dehalogenase"/>
    <property type="match status" value="1"/>
</dbReference>
<dbReference type="OrthoDB" id="9814970at2"/>
<comment type="caution">
    <text evidence="1">The sequence shown here is derived from an EMBL/GenBank/DDBJ whole genome shotgun (WGS) entry which is preliminary data.</text>
</comment>
<dbReference type="RefSeq" id="WP_106679654.1">
    <property type="nucleotide sequence ID" value="NZ_JACHWV010000003.1"/>
</dbReference>
<dbReference type="GO" id="GO:0016791">
    <property type="term" value="F:phosphatase activity"/>
    <property type="evidence" value="ECO:0007669"/>
    <property type="project" value="TreeGrafter"/>
</dbReference>
<dbReference type="AlphaFoldDB" id="A0A2T1NBD7"/>
<dbReference type="InterPro" id="IPR036412">
    <property type="entry name" value="HAD-like_sf"/>
</dbReference>
<proteinExistence type="predicted"/>
<evidence type="ECO:0000313" key="2">
    <source>
        <dbReference type="Proteomes" id="UP000238430"/>
    </source>
</evidence>
<dbReference type="EMBL" id="PXOT01000024">
    <property type="protein sequence ID" value="PSG89403.1"/>
    <property type="molecule type" value="Genomic_DNA"/>
</dbReference>
<evidence type="ECO:0000313" key="1">
    <source>
        <dbReference type="EMBL" id="PSG89403.1"/>
    </source>
</evidence>
<dbReference type="PANTHER" id="PTHR10000">
    <property type="entry name" value="PHOSPHOSERINE PHOSPHATASE"/>
    <property type="match status" value="1"/>
</dbReference>
<dbReference type="SUPFAM" id="SSF56784">
    <property type="entry name" value="HAD-like"/>
    <property type="match status" value="1"/>
</dbReference>
<protein>
    <submittedName>
        <fullName evidence="1">Cof-type HAD-IIB family hydrolase</fullName>
    </submittedName>
</protein>
<dbReference type="Gene3D" id="3.40.50.1000">
    <property type="entry name" value="HAD superfamily/HAD-like"/>
    <property type="match status" value="1"/>
</dbReference>
<dbReference type="PROSITE" id="PS01228">
    <property type="entry name" value="COF_1"/>
    <property type="match status" value="1"/>
</dbReference>
<keyword evidence="1" id="KW-0378">Hydrolase</keyword>
<name>A0A2T1NBD7_9FLAO</name>
<dbReference type="NCBIfam" id="TIGR00099">
    <property type="entry name" value="Cof-subfamily"/>
    <property type="match status" value="1"/>
</dbReference>
<reference evidence="1 2" key="1">
    <citation type="submission" date="2018-03" db="EMBL/GenBank/DDBJ databases">
        <title>Mesoflavibacter sp. HG37 and Mesoflavibacter sp. HG96 sp.nov., two marine bacteria isolated from seawater of Western Pacific Ocean.</title>
        <authorList>
            <person name="Cheng H."/>
            <person name="Wu Y.-H."/>
            <person name="Guo L.-L."/>
            <person name="Xu X.-W."/>
        </authorList>
    </citation>
    <scope>NUCLEOTIDE SEQUENCE [LARGE SCALE GENOMIC DNA]</scope>
    <source>
        <strain evidence="1 2">KCTC 42117</strain>
    </source>
</reference>